<reference evidence="1" key="1">
    <citation type="submission" date="2016-02" db="EMBL/GenBank/DDBJ databases">
        <title>Genome sequence of Bacillus trypoxylicola KCTC 13244(T).</title>
        <authorList>
            <person name="Jeong H."/>
            <person name="Park S.-H."/>
            <person name="Choi S.-K."/>
        </authorList>
    </citation>
    <scope>NUCLEOTIDE SEQUENCE [LARGE SCALE GENOMIC DNA]</scope>
    <source>
        <strain evidence="1">KCTC 13244</strain>
    </source>
</reference>
<dbReference type="EMBL" id="LTAO01000011">
    <property type="protein sequence ID" value="KYG32871.1"/>
    <property type="molecule type" value="Genomic_DNA"/>
</dbReference>
<sequence length="298" mass="34872">MYLLDQVKKQQGDTQINRVYLIKDQKVVFVNEEFSKWNKVRVNVSGFTLTAGHVQSEYQLLNDLSDDEFEFRQKTLIEHGCTTVMLFVKIQYEAQIEKKLLAVIEKLKSSTIDYVLGLEIPLRLLRPSVLILCKKLTIPFLHVICDEQSDIEQIPWMYIAQASLSYRVVLMPSFKHESFKEKQNQKWHWQKYTKKYAIANEEYIREGQRWERRALQKVGLYPQKGELLVGSDLDYNLYTADESQLVEGSHKLDYDKRKPSAVILRGKSLKIDHHHFLIAGFGQHIRIKMPGRLLSVGN</sequence>
<protein>
    <recommendedName>
        <fullName evidence="3">Amidohydrolase-related domain-containing protein</fullName>
    </recommendedName>
</protein>
<dbReference type="Proteomes" id="UP000075806">
    <property type="component" value="Unassembled WGS sequence"/>
</dbReference>
<organism evidence="1 2">
    <name type="scientific">Alkalihalobacillus trypoxylicola</name>
    <dbReference type="NCBI Taxonomy" id="519424"/>
    <lineage>
        <taxon>Bacteria</taxon>
        <taxon>Bacillati</taxon>
        <taxon>Bacillota</taxon>
        <taxon>Bacilli</taxon>
        <taxon>Bacillales</taxon>
        <taxon>Bacillaceae</taxon>
        <taxon>Alkalihalobacillus</taxon>
    </lineage>
</organism>
<comment type="caution">
    <text evidence="1">The sequence shown here is derived from an EMBL/GenBank/DDBJ whole genome shotgun (WGS) entry which is preliminary data.</text>
</comment>
<dbReference type="OrthoDB" id="2959323at2"/>
<dbReference type="STRING" id="519424.AZF04_18090"/>
<dbReference type="RefSeq" id="WP_061948110.1">
    <property type="nucleotide sequence ID" value="NZ_LTAO01000011.1"/>
</dbReference>
<keyword evidence="2" id="KW-1185">Reference proteome</keyword>
<dbReference type="AlphaFoldDB" id="A0A162EH41"/>
<evidence type="ECO:0000313" key="2">
    <source>
        <dbReference type="Proteomes" id="UP000075806"/>
    </source>
</evidence>
<proteinExistence type="predicted"/>
<name>A0A162EH41_9BACI</name>
<gene>
    <name evidence="1" type="ORF">AZF04_18090</name>
</gene>
<evidence type="ECO:0000313" key="1">
    <source>
        <dbReference type="EMBL" id="KYG32871.1"/>
    </source>
</evidence>
<accession>A0A162EH41</accession>
<evidence type="ECO:0008006" key="3">
    <source>
        <dbReference type="Google" id="ProtNLM"/>
    </source>
</evidence>